<feature type="domain" description="Aspartate/ornithine carbamoyltransferase carbamoyl-P binding" evidence="4">
    <location>
        <begin position="22"/>
        <end position="160"/>
    </location>
</feature>
<dbReference type="PRINTS" id="PR00102">
    <property type="entry name" value="OTCASE"/>
</dbReference>
<organism evidence="5 6">
    <name type="scientific">Catellatospora coxensis</name>
    <dbReference type="NCBI Taxonomy" id="310354"/>
    <lineage>
        <taxon>Bacteria</taxon>
        <taxon>Bacillati</taxon>
        <taxon>Actinomycetota</taxon>
        <taxon>Actinomycetes</taxon>
        <taxon>Micromonosporales</taxon>
        <taxon>Micromonosporaceae</taxon>
        <taxon>Catellatospora</taxon>
    </lineage>
</organism>
<dbReference type="Pfam" id="PF02729">
    <property type="entry name" value="OTCace_N"/>
    <property type="match status" value="1"/>
</dbReference>
<accession>A0A8J3L802</accession>
<evidence type="ECO:0000256" key="2">
    <source>
        <dbReference type="RuleBase" id="RU003634"/>
    </source>
</evidence>
<dbReference type="AlphaFoldDB" id="A0A8J3L802"/>
<evidence type="ECO:0000259" key="3">
    <source>
        <dbReference type="Pfam" id="PF00185"/>
    </source>
</evidence>
<sequence length="326" mass="34984">MTTTQPPQVTPALVDVARNRRRSLLSVRQLTAAQLDALVERSVGIAAAPADVAPVLDGLVVATLFERTSTRTRTAFSVGALRLGAKLLTYDAAGLQLQTGETIEDTLRVLGLMLDGVVIRSTRTLAELDGLLDRGAPPIVNAMAREEHPTQAVCDLATMRAHLGALGGISVLYVGEGNNSASALAYALARVPGAKLSLYVPPGYGLPEEQLALAVADAAAHGAQVRQVERADELPDHVDVVYTTRWQTTGTSKPDPAWRETFRPYHVDEAFLGRWPAARFLHDLPAHRGEEVTGAVLDGRASLAWQQARMKLCSAMAVLETCWTAR</sequence>
<name>A0A8J3L802_9ACTN</name>
<gene>
    <name evidence="5" type="primary">argF_3</name>
    <name evidence="5" type="ORF">Cco03nite_62950</name>
</gene>
<comment type="caution">
    <text evidence="5">The sequence shown here is derived from an EMBL/GenBank/DDBJ whole genome shotgun (WGS) entry which is preliminary data.</text>
</comment>
<dbReference type="Proteomes" id="UP000630887">
    <property type="component" value="Unassembled WGS sequence"/>
</dbReference>
<dbReference type="EMBL" id="BONI01000068">
    <property type="protein sequence ID" value="GIG09595.1"/>
    <property type="molecule type" value="Genomic_DNA"/>
</dbReference>
<comment type="similarity">
    <text evidence="2">Belongs to the aspartate/ornithine carbamoyltransferase superfamily.</text>
</comment>
<dbReference type="PANTHER" id="PTHR45753">
    <property type="entry name" value="ORNITHINE CARBAMOYLTRANSFERASE, MITOCHONDRIAL"/>
    <property type="match status" value="1"/>
</dbReference>
<evidence type="ECO:0000259" key="4">
    <source>
        <dbReference type="Pfam" id="PF02729"/>
    </source>
</evidence>
<dbReference type="GO" id="GO:0042450">
    <property type="term" value="P:L-arginine biosynthetic process via ornithine"/>
    <property type="evidence" value="ECO:0007669"/>
    <property type="project" value="TreeGrafter"/>
</dbReference>
<dbReference type="InterPro" id="IPR002292">
    <property type="entry name" value="Orn/put_carbamltrans"/>
</dbReference>
<dbReference type="Pfam" id="PF00185">
    <property type="entry name" value="OTCace"/>
    <property type="match status" value="1"/>
</dbReference>
<dbReference type="PRINTS" id="PR00100">
    <property type="entry name" value="AOTCASE"/>
</dbReference>
<dbReference type="InterPro" id="IPR006132">
    <property type="entry name" value="Asp/Orn_carbamoyltranf_P-bd"/>
</dbReference>
<evidence type="ECO:0000313" key="5">
    <source>
        <dbReference type="EMBL" id="GIG09595.1"/>
    </source>
</evidence>
<dbReference type="GO" id="GO:0019240">
    <property type="term" value="P:citrulline biosynthetic process"/>
    <property type="evidence" value="ECO:0007669"/>
    <property type="project" value="TreeGrafter"/>
</dbReference>
<dbReference type="RefSeq" id="WP_203696800.1">
    <property type="nucleotide sequence ID" value="NZ_BAAALC010000094.1"/>
</dbReference>
<feature type="domain" description="Aspartate/ornithine carbamoyltransferase Asp/Orn-binding" evidence="3">
    <location>
        <begin position="168"/>
        <end position="321"/>
    </location>
</feature>
<protein>
    <submittedName>
        <fullName evidence="5">Ornithine carbamoyltransferase</fullName>
    </submittedName>
</protein>
<dbReference type="Gene3D" id="3.40.50.1370">
    <property type="entry name" value="Aspartate/ornithine carbamoyltransferase"/>
    <property type="match status" value="2"/>
</dbReference>
<keyword evidence="6" id="KW-1185">Reference proteome</keyword>
<dbReference type="InterPro" id="IPR006130">
    <property type="entry name" value="Asp/Orn_carbamoylTrfase"/>
</dbReference>
<evidence type="ECO:0000256" key="1">
    <source>
        <dbReference type="ARBA" id="ARBA00022679"/>
    </source>
</evidence>
<dbReference type="PANTHER" id="PTHR45753:SF3">
    <property type="entry name" value="ORNITHINE TRANSCARBAMYLASE, MITOCHONDRIAL"/>
    <property type="match status" value="1"/>
</dbReference>
<keyword evidence="1 2" id="KW-0808">Transferase</keyword>
<dbReference type="InterPro" id="IPR006131">
    <property type="entry name" value="Asp_carbamoyltransf_Asp/Orn-bd"/>
</dbReference>
<dbReference type="GO" id="GO:0004585">
    <property type="term" value="F:ornithine carbamoyltransferase activity"/>
    <property type="evidence" value="ECO:0007669"/>
    <property type="project" value="UniProtKB-ARBA"/>
</dbReference>
<reference evidence="5 6" key="1">
    <citation type="submission" date="2021-01" db="EMBL/GenBank/DDBJ databases">
        <title>Whole genome shotgun sequence of Catellatospora coxensis NBRC 107359.</title>
        <authorList>
            <person name="Komaki H."/>
            <person name="Tamura T."/>
        </authorList>
    </citation>
    <scope>NUCLEOTIDE SEQUENCE [LARGE SCALE GENOMIC DNA]</scope>
    <source>
        <strain evidence="5 6">NBRC 107359</strain>
    </source>
</reference>
<dbReference type="GO" id="GO:0016597">
    <property type="term" value="F:amino acid binding"/>
    <property type="evidence" value="ECO:0007669"/>
    <property type="project" value="InterPro"/>
</dbReference>
<proteinExistence type="inferred from homology"/>
<dbReference type="SUPFAM" id="SSF53671">
    <property type="entry name" value="Aspartate/ornithine carbamoyltransferase"/>
    <property type="match status" value="1"/>
</dbReference>
<dbReference type="InterPro" id="IPR036901">
    <property type="entry name" value="Asp/Orn_carbamoylTrfase_sf"/>
</dbReference>
<evidence type="ECO:0000313" key="6">
    <source>
        <dbReference type="Proteomes" id="UP000630887"/>
    </source>
</evidence>